<dbReference type="PANTHER" id="PTHR13683">
    <property type="entry name" value="ASPARTYL PROTEASES"/>
    <property type="match status" value="1"/>
</dbReference>
<dbReference type="InterPro" id="IPR001461">
    <property type="entry name" value="Aspartic_peptidase_A1"/>
</dbReference>
<comment type="similarity">
    <text evidence="1">Belongs to the peptidase A1 family.</text>
</comment>
<dbReference type="AlphaFoldDB" id="A0A0E0ANN3"/>
<accession>A0A0E0ANN3</accession>
<protein>
    <recommendedName>
        <fullName evidence="2">Peptidase A1 domain-containing protein</fullName>
    </recommendedName>
</protein>
<evidence type="ECO:0000313" key="3">
    <source>
        <dbReference type="EnsemblPlants" id="OGLUM07G24780.1"/>
    </source>
</evidence>
<dbReference type="Proteomes" id="UP000026961">
    <property type="component" value="Chromosome 7"/>
</dbReference>
<dbReference type="EnsemblPlants" id="OGLUM07G24780.1">
    <property type="protein sequence ID" value="OGLUM07G24780.1"/>
    <property type="gene ID" value="OGLUM07G24780"/>
</dbReference>
<evidence type="ECO:0000256" key="1">
    <source>
        <dbReference type="ARBA" id="ARBA00007447"/>
    </source>
</evidence>
<dbReference type="InterPro" id="IPR021109">
    <property type="entry name" value="Peptidase_aspartic_dom_sf"/>
</dbReference>
<dbReference type="HOGENOM" id="CLU_1789946_0_0_1"/>
<dbReference type="Gene3D" id="2.40.70.10">
    <property type="entry name" value="Acid Proteases"/>
    <property type="match status" value="1"/>
</dbReference>
<dbReference type="InterPro" id="IPR033121">
    <property type="entry name" value="PEPTIDASE_A1"/>
</dbReference>
<dbReference type="eggNOG" id="KOG1339">
    <property type="taxonomic scope" value="Eukaryota"/>
</dbReference>
<dbReference type="PROSITE" id="PS51767">
    <property type="entry name" value="PEPTIDASE_A1"/>
    <property type="match status" value="1"/>
</dbReference>
<dbReference type="InterPro" id="IPR032861">
    <property type="entry name" value="TAXi_N"/>
</dbReference>
<name>A0A0E0ANN3_9ORYZ</name>
<feature type="domain" description="Peptidase A1" evidence="2">
    <location>
        <begin position="1"/>
        <end position="145"/>
    </location>
</feature>
<evidence type="ECO:0000259" key="2">
    <source>
        <dbReference type="PROSITE" id="PS51767"/>
    </source>
</evidence>
<reference evidence="3" key="1">
    <citation type="submission" date="2015-04" db="UniProtKB">
        <authorList>
            <consortium name="EnsemblPlants"/>
        </authorList>
    </citation>
    <scope>IDENTIFICATION</scope>
</reference>
<dbReference type="GO" id="GO:0006508">
    <property type="term" value="P:proteolysis"/>
    <property type="evidence" value="ECO:0007669"/>
    <property type="project" value="InterPro"/>
</dbReference>
<sequence>MVGPDGSVAGVREYCNTVLVVTKLGGCAAALGAVPRRGLRQRRHLGAVPLVATRRPTHSSTRPPCLPSPACRVAPRICQILPGTGCGDVGKCDYSVMYGDGSYTKGVLVLEMLTLGGTAVQGIAIGCGHRNSGLFVGAVGLLGLG</sequence>
<dbReference type="PANTHER" id="PTHR13683:SF265">
    <property type="entry name" value="PROTEIN ASPARTIC PROTEASE IN GUARD CELL 2"/>
    <property type="match status" value="1"/>
</dbReference>
<organism evidence="3">
    <name type="scientific">Oryza glumipatula</name>
    <dbReference type="NCBI Taxonomy" id="40148"/>
    <lineage>
        <taxon>Eukaryota</taxon>
        <taxon>Viridiplantae</taxon>
        <taxon>Streptophyta</taxon>
        <taxon>Embryophyta</taxon>
        <taxon>Tracheophyta</taxon>
        <taxon>Spermatophyta</taxon>
        <taxon>Magnoliopsida</taxon>
        <taxon>Liliopsida</taxon>
        <taxon>Poales</taxon>
        <taxon>Poaceae</taxon>
        <taxon>BOP clade</taxon>
        <taxon>Oryzoideae</taxon>
        <taxon>Oryzeae</taxon>
        <taxon>Oryzinae</taxon>
        <taxon>Oryza</taxon>
    </lineage>
</organism>
<evidence type="ECO:0000313" key="4">
    <source>
        <dbReference type="Proteomes" id="UP000026961"/>
    </source>
</evidence>
<dbReference type="STRING" id="40148.A0A0E0ANN3"/>
<keyword evidence="4" id="KW-1185">Reference proteome</keyword>
<reference evidence="3" key="2">
    <citation type="submission" date="2018-05" db="EMBL/GenBank/DDBJ databases">
        <title>OgluRS3 (Oryza glumaepatula Reference Sequence Version 3).</title>
        <authorList>
            <person name="Zhang J."/>
            <person name="Kudrna D."/>
            <person name="Lee S."/>
            <person name="Talag J."/>
            <person name="Welchert J."/>
            <person name="Wing R.A."/>
        </authorList>
    </citation>
    <scope>NUCLEOTIDE SEQUENCE [LARGE SCALE GENOMIC DNA]</scope>
</reference>
<proteinExistence type="inferred from homology"/>
<dbReference type="Pfam" id="PF14543">
    <property type="entry name" value="TAXi_N"/>
    <property type="match status" value="1"/>
</dbReference>
<dbReference type="SUPFAM" id="SSF50630">
    <property type="entry name" value="Acid proteases"/>
    <property type="match status" value="1"/>
</dbReference>
<dbReference type="Gramene" id="OGLUM07G24780.1">
    <property type="protein sequence ID" value="OGLUM07G24780.1"/>
    <property type="gene ID" value="OGLUM07G24780"/>
</dbReference>
<dbReference type="GO" id="GO:0004190">
    <property type="term" value="F:aspartic-type endopeptidase activity"/>
    <property type="evidence" value="ECO:0007669"/>
    <property type="project" value="InterPro"/>
</dbReference>